<dbReference type="InterPro" id="IPR001940">
    <property type="entry name" value="Peptidase_S1C"/>
</dbReference>
<dbReference type="Pfam" id="PF13365">
    <property type="entry name" value="Trypsin_2"/>
    <property type="match status" value="1"/>
</dbReference>
<comment type="caution">
    <text evidence="1">The sequence shown here is derived from an EMBL/GenBank/DDBJ whole genome shotgun (WGS) entry which is preliminary data.</text>
</comment>
<organism evidence="1 2">
    <name type="scientific">Candidatus Kaiserbacteria bacterium GW2011_GWA2_52_12</name>
    <dbReference type="NCBI Taxonomy" id="1618671"/>
    <lineage>
        <taxon>Bacteria</taxon>
        <taxon>Candidatus Kaiseribacteriota</taxon>
    </lineage>
</organism>
<dbReference type="Gene3D" id="2.40.10.10">
    <property type="entry name" value="Trypsin-like serine proteases"/>
    <property type="match status" value="2"/>
</dbReference>
<name>A0A0G1X1M7_9BACT</name>
<dbReference type="GO" id="GO:0006508">
    <property type="term" value="P:proteolysis"/>
    <property type="evidence" value="ECO:0007669"/>
    <property type="project" value="InterPro"/>
</dbReference>
<evidence type="ECO:0000313" key="2">
    <source>
        <dbReference type="Proteomes" id="UP000034273"/>
    </source>
</evidence>
<sequence>MTLFRRAFVVGAVLVALLGILSAYRDGYFENDFDRMVAPAVMVSTMLPDGSNSIGSGTVIASILKDGKYETYVLTAHHVVVAGKQADGTWLPIAIYSFTYHDRRRVEGHEHGAVVVKESASDDLALLMFTDNAPFQYTARMGNDPDYLDRVYAVGFPFGLYPVITEGIVSGLHVTQGIVTTTSSASTVAGNSGGALYNFSRKLIGVPQAVFGIRIGGMMIPIGLLNFSIPISTVKKFLEDSPVNGGTR</sequence>
<reference evidence="1 2" key="1">
    <citation type="journal article" date="2015" name="Nature">
        <title>rRNA introns, odd ribosomes, and small enigmatic genomes across a large radiation of phyla.</title>
        <authorList>
            <person name="Brown C.T."/>
            <person name="Hug L.A."/>
            <person name="Thomas B.C."/>
            <person name="Sharon I."/>
            <person name="Castelle C.J."/>
            <person name="Singh A."/>
            <person name="Wilkins M.J."/>
            <person name="Williams K.H."/>
            <person name="Banfield J.F."/>
        </authorList>
    </citation>
    <scope>NUCLEOTIDE SEQUENCE [LARGE SCALE GENOMIC DNA]</scope>
</reference>
<dbReference type="PANTHER" id="PTHR43019">
    <property type="entry name" value="SERINE ENDOPROTEASE DEGS"/>
    <property type="match status" value="1"/>
</dbReference>
<dbReference type="AlphaFoldDB" id="A0A0G1X1M7"/>
<dbReference type="GO" id="GO:0004252">
    <property type="term" value="F:serine-type endopeptidase activity"/>
    <property type="evidence" value="ECO:0007669"/>
    <property type="project" value="InterPro"/>
</dbReference>
<proteinExistence type="predicted"/>
<dbReference type="InterPro" id="IPR009003">
    <property type="entry name" value="Peptidase_S1_PA"/>
</dbReference>
<dbReference type="STRING" id="1618671.UY67_C0003G0003"/>
<dbReference type="InterPro" id="IPR043504">
    <property type="entry name" value="Peptidase_S1_PA_chymotrypsin"/>
</dbReference>
<gene>
    <name evidence="1" type="ORF">UY67_C0003G0003</name>
</gene>
<protein>
    <submittedName>
        <fullName evidence="1">Peptidase S1 and S6 chymotrypsin/Hap</fullName>
    </submittedName>
</protein>
<dbReference type="PANTHER" id="PTHR43019:SF23">
    <property type="entry name" value="PROTEASE DO-LIKE 5, CHLOROPLASTIC"/>
    <property type="match status" value="1"/>
</dbReference>
<evidence type="ECO:0000313" key="1">
    <source>
        <dbReference type="EMBL" id="KKW24775.1"/>
    </source>
</evidence>
<dbReference type="Proteomes" id="UP000034273">
    <property type="component" value="Unassembled WGS sequence"/>
</dbReference>
<dbReference type="PRINTS" id="PR00834">
    <property type="entry name" value="PROTEASES2C"/>
</dbReference>
<accession>A0A0G1X1M7</accession>
<dbReference type="SUPFAM" id="SSF50494">
    <property type="entry name" value="Trypsin-like serine proteases"/>
    <property type="match status" value="1"/>
</dbReference>
<dbReference type="EMBL" id="LCQW01000003">
    <property type="protein sequence ID" value="KKW24775.1"/>
    <property type="molecule type" value="Genomic_DNA"/>
</dbReference>